<proteinExistence type="predicted"/>
<keyword evidence="1" id="KW-0805">Transcription regulation</keyword>
<evidence type="ECO:0000256" key="1">
    <source>
        <dbReference type="ARBA" id="ARBA00023015"/>
    </source>
</evidence>
<dbReference type="EMBL" id="MHMY01000010">
    <property type="protein sequence ID" value="OGZ35514.1"/>
    <property type="molecule type" value="Genomic_DNA"/>
</dbReference>
<name>A0A1G2FBQ2_9BACT</name>
<protein>
    <recommendedName>
        <fullName evidence="3">HTH deoR-type domain-containing protein</fullName>
    </recommendedName>
</protein>
<dbReference type="SUPFAM" id="SSF46785">
    <property type="entry name" value="Winged helix' DNA-binding domain"/>
    <property type="match status" value="1"/>
</dbReference>
<dbReference type="Proteomes" id="UP000176974">
    <property type="component" value="Unassembled WGS sequence"/>
</dbReference>
<dbReference type="AlphaFoldDB" id="A0A1G2FBQ2"/>
<sequence length="181" mass="20782">MKDIKQKAVELALAVYGVTNLFPGGEVLIGQIRKTANQLINELVLENKKESVKQIEILLNYFRIARAQSWIKSINFVVLTREYQRLAEEIKLLGSEKSAVPKPTAKVNSLNKRQEKILSYVKDKDFVQLKELSVLFPSSSPRTIRKDLNEMAKRKILFQQGRGRSSFYKINPAPFRGIRPH</sequence>
<dbReference type="GO" id="GO:0003700">
    <property type="term" value="F:DNA-binding transcription factor activity"/>
    <property type="evidence" value="ECO:0007669"/>
    <property type="project" value="InterPro"/>
</dbReference>
<reference evidence="4 5" key="1">
    <citation type="journal article" date="2016" name="Nat. Commun.">
        <title>Thousands of microbial genomes shed light on interconnected biogeochemical processes in an aquifer system.</title>
        <authorList>
            <person name="Anantharaman K."/>
            <person name="Brown C.T."/>
            <person name="Hug L.A."/>
            <person name="Sharon I."/>
            <person name="Castelle C.J."/>
            <person name="Probst A.J."/>
            <person name="Thomas B.C."/>
            <person name="Singh A."/>
            <person name="Wilkins M.J."/>
            <person name="Karaoz U."/>
            <person name="Brodie E.L."/>
            <person name="Williams K.H."/>
            <person name="Hubbard S.S."/>
            <person name="Banfield J.F."/>
        </authorList>
    </citation>
    <scope>NUCLEOTIDE SEQUENCE [LARGE SCALE GENOMIC DNA]</scope>
</reference>
<dbReference type="InterPro" id="IPR001034">
    <property type="entry name" value="DeoR_HTH"/>
</dbReference>
<evidence type="ECO:0000313" key="5">
    <source>
        <dbReference type="Proteomes" id="UP000176974"/>
    </source>
</evidence>
<evidence type="ECO:0000256" key="2">
    <source>
        <dbReference type="ARBA" id="ARBA00023163"/>
    </source>
</evidence>
<organism evidence="4 5">
    <name type="scientific">Candidatus Portnoybacteria bacterium RIFCSPHIGHO2_01_FULL_40_12b</name>
    <dbReference type="NCBI Taxonomy" id="1801994"/>
    <lineage>
        <taxon>Bacteria</taxon>
        <taxon>Candidatus Portnoyibacteriota</taxon>
    </lineage>
</organism>
<feature type="domain" description="HTH deoR-type" evidence="3">
    <location>
        <begin position="113"/>
        <end position="167"/>
    </location>
</feature>
<keyword evidence="2" id="KW-0804">Transcription</keyword>
<evidence type="ECO:0000313" key="4">
    <source>
        <dbReference type="EMBL" id="OGZ35514.1"/>
    </source>
</evidence>
<gene>
    <name evidence="4" type="ORF">A2815_00725</name>
</gene>
<dbReference type="SMART" id="SM00420">
    <property type="entry name" value="HTH_DEOR"/>
    <property type="match status" value="1"/>
</dbReference>
<evidence type="ECO:0000259" key="3">
    <source>
        <dbReference type="SMART" id="SM00420"/>
    </source>
</evidence>
<dbReference type="InterPro" id="IPR036390">
    <property type="entry name" value="WH_DNA-bd_sf"/>
</dbReference>
<dbReference type="Pfam" id="PF08220">
    <property type="entry name" value="HTH_DeoR"/>
    <property type="match status" value="1"/>
</dbReference>
<accession>A0A1G2FBQ2</accession>
<comment type="caution">
    <text evidence="4">The sequence shown here is derived from an EMBL/GenBank/DDBJ whole genome shotgun (WGS) entry which is preliminary data.</text>
</comment>